<evidence type="ECO:0000256" key="6">
    <source>
        <dbReference type="ARBA" id="ARBA00022553"/>
    </source>
</evidence>
<proteinExistence type="inferred from homology"/>
<evidence type="ECO:0000256" key="21">
    <source>
        <dbReference type="ARBA" id="ARBA00077835"/>
    </source>
</evidence>
<dbReference type="InterPro" id="IPR002347">
    <property type="entry name" value="SDR_fam"/>
</dbReference>
<keyword evidence="5" id="KW-0444">Lipid biosynthesis</keyword>
<reference evidence="28" key="1">
    <citation type="journal article" date="2020" name="PLoS Negl. Trop. Dis.">
        <title>High-quality nuclear genome for Sarcoptes scabiei-A critical resource for a neglected parasite.</title>
        <authorList>
            <person name="Korhonen P.K."/>
            <person name="Gasser R.B."/>
            <person name="Ma G."/>
            <person name="Wang T."/>
            <person name="Stroehlein A.J."/>
            <person name="Young N.D."/>
            <person name="Ang C.S."/>
            <person name="Fernando D.D."/>
            <person name="Lu H.C."/>
            <person name="Taylor S."/>
            <person name="Reynolds S.L."/>
            <person name="Mofiz E."/>
            <person name="Najaraj S.H."/>
            <person name="Gowda H."/>
            <person name="Madugundu A."/>
            <person name="Renuse S."/>
            <person name="Holt D."/>
            <person name="Pandey A."/>
            <person name="Papenfuss A.T."/>
            <person name="Fischer K."/>
        </authorList>
    </citation>
    <scope>NUCLEOTIDE SEQUENCE [LARGE SCALE GENOMIC DNA]</scope>
</reference>
<evidence type="ECO:0000256" key="1">
    <source>
        <dbReference type="ARBA" id="ARBA00004305"/>
    </source>
</evidence>
<evidence type="ECO:0000256" key="24">
    <source>
        <dbReference type="ARBA" id="ARBA00083097"/>
    </source>
</evidence>
<protein>
    <recommendedName>
        <fullName evidence="20">(3R)-3-hydroxyacyl-CoA dehydrogenase</fullName>
        <ecNumber evidence="19">1.1.1.239</ecNumber>
        <ecNumber evidence="4">1.1.1.n12</ecNumber>
    </recommendedName>
    <alternativeName>
        <fullName evidence="22">17-beta-hydroxysteroid dehydrogenase 8</fullName>
    </alternativeName>
    <alternativeName>
        <fullName evidence="21">3-ketoacyl-[acyl-carrier-protein] reductase alpha subunit</fullName>
    </alternativeName>
    <alternativeName>
        <fullName evidence="24">3-oxoacyl-[acyl-carrier-protein] reductase</fullName>
    </alternativeName>
    <alternativeName>
        <fullName evidence="25">Estradiol 17-beta-dehydrogenase 8</fullName>
    </alternativeName>
    <alternativeName>
        <fullName evidence="23">Testosterone 17-beta-dehydrogenase 8</fullName>
    </alternativeName>
</protein>
<name>A0A834V9L8_SARSC</name>
<keyword evidence="9" id="KW-0520">NAD</keyword>
<evidence type="ECO:0000256" key="18">
    <source>
        <dbReference type="ARBA" id="ARBA00065174"/>
    </source>
</evidence>
<keyword evidence="6" id="KW-0597">Phosphoprotein</keyword>
<keyword evidence="12" id="KW-0275">Fatty acid biosynthesis</keyword>
<evidence type="ECO:0000313" key="27">
    <source>
        <dbReference type="EnsemblMetazoa" id="KAF7489522.1"/>
    </source>
</evidence>
<evidence type="ECO:0000256" key="20">
    <source>
        <dbReference type="ARBA" id="ARBA00070911"/>
    </source>
</evidence>
<dbReference type="PRINTS" id="PR00080">
    <property type="entry name" value="SDRFAMILY"/>
</dbReference>
<evidence type="ECO:0000256" key="23">
    <source>
        <dbReference type="ARBA" id="ARBA00081936"/>
    </source>
</evidence>
<dbReference type="EC" id="1.1.1.239" evidence="19"/>
<evidence type="ECO:0000256" key="14">
    <source>
        <dbReference type="ARBA" id="ARBA00049069"/>
    </source>
</evidence>
<dbReference type="PRINTS" id="PR00081">
    <property type="entry name" value="GDHRDH"/>
</dbReference>
<dbReference type="GO" id="GO:0005759">
    <property type="term" value="C:mitochondrial matrix"/>
    <property type="evidence" value="ECO:0007669"/>
    <property type="project" value="UniProtKB-SubCell"/>
</dbReference>
<accession>A0A834V9L8</accession>
<evidence type="ECO:0000256" key="15">
    <source>
        <dbReference type="ARBA" id="ARBA00050232"/>
    </source>
</evidence>
<reference evidence="27" key="3">
    <citation type="submission" date="2022-06" db="UniProtKB">
        <authorList>
            <consortium name="EnsemblMetazoa"/>
        </authorList>
    </citation>
    <scope>IDENTIFICATION</scope>
</reference>
<evidence type="ECO:0000256" key="16">
    <source>
        <dbReference type="ARBA" id="ARBA00050435"/>
    </source>
</evidence>
<keyword evidence="8" id="KW-0560">Oxidoreductase</keyword>
<dbReference type="InterPro" id="IPR036291">
    <property type="entry name" value="NAD(P)-bd_dom_sf"/>
</dbReference>
<evidence type="ECO:0000256" key="12">
    <source>
        <dbReference type="ARBA" id="ARBA00023160"/>
    </source>
</evidence>
<dbReference type="GO" id="GO:0048038">
    <property type="term" value="F:quinone binding"/>
    <property type="evidence" value="ECO:0007669"/>
    <property type="project" value="TreeGrafter"/>
</dbReference>
<gene>
    <name evidence="26" type="ORF">SSS_1647</name>
</gene>
<evidence type="ECO:0000256" key="19">
    <source>
        <dbReference type="ARBA" id="ARBA00066822"/>
    </source>
</evidence>
<evidence type="ECO:0000256" key="22">
    <source>
        <dbReference type="ARBA" id="ARBA00081419"/>
    </source>
</evidence>
<comment type="catalytic activity">
    <reaction evidence="16">
        <text>17beta-hydroxy-5alpha-androstan-3-one + NAD(+) = 5alpha-androstan-3,17-dione + NADH + H(+)</text>
        <dbReference type="Rhea" id="RHEA:41992"/>
        <dbReference type="ChEBI" id="CHEBI:15378"/>
        <dbReference type="ChEBI" id="CHEBI:15994"/>
        <dbReference type="ChEBI" id="CHEBI:16330"/>
        <dbReference type="ChEBI" id="CHEBI:57540"/>
        <dbReference type="ChEBI" id="CHEBI:57945"/>
    </reaction>
    <physiologicalReaction direction="left-to-right" evidence="16">
        <dbReference type="Rhea" id="RHEA:41993"/>
    </physiologicalReaction>
</comment>
<dbReference type="Proteomes" id="UP000070412">
    <property type="component" value="Unassembled WGS sequence"/>
</dbReference>
<evidence type="ECO:0000256" key="25">
    <source>
        <dbReference type="ARBA" id="ARBA00083258"/>
    </source>
</evidence>
<evidence type="ECO:0000256" key="17">
    <source>
        <dbReference type="ARBA" id="ARBA00052680"/>
    </source>
</evidence>
<dbReference type="SUPFAM" id="SSF51735">
    <property type="entry name" value="NAD(P)-binding Rossmann-fold domains"/>
    <property type="match status" value="1"/>
</dbReference>
<dbReference type="InterPro" id="IPR020904">
    <property type="entry name" value="Sc_DH/Rdtase_CS"/>
</dbReference>
<keyword evidence="11" id="KW-0496">Mitochondrion</keyword>
<evidence type="ECO:0000256" key="10">
    <source>
        <dbReference type="ARBA" id="ARBA00023098"/>
    </source>
</evidence>
<comment type="subcellular location">
    <subcellularLocation>
        <location evidence="1">Mitochondrion matrix</location>
    </subcellularLocation>
</comment>
<sequence>MFAKRIAIVTGGGAGIGRAVCQVLAKEKASVIVADRDLNGAKETVNLLNSSNDQQHQAMEVDVSKIDSVRSMFDTVPKIFGTDSIATLITNCAGITRDGWMIEMKDEDFTAVIDVNLKGTFYVTQIACRIMKEMKRMQSGSIVNVGSISGKIGNMGQINYAASKSGIEGLTRTAAREMGRYNIRCNAVVPGFIETNMIDTVPENVMAGLLYLTPMGRIGKPEEVAEAIKFLLSDQSSYITGATLQISGGLFM</sequence>
<comment type="catalytic activity">
    <reaction evidence="14">
        <text>17beta-estradiol + NAD(+) = estrone + NADH + H(+)</text>
        <dbReference type="Rhea" id="RHEA:24612"/>
        <dbReference type="ChEBI" id="CHEBI:15378"/>
        <dbReference type="ChEBI" id="CHEBI:16469"/>
        <dbReference type="ChEBI" id="CHEBI:17263"/>
        <dbReference type="ChEBI" id="CHEBI:57540"/>
        <dbReference type="ChEBI" id="CHEBI:57945"/>
        <dbReference type="EC" id="1.1.1.62"/>
    </reaction>
    <physiologicalReaction direction="left-to-right" evidence="14">
        <dbReference type="Rhea" id="RHEA:24613"/>
    </physiologicalReaction>
    <physiologicalReaction direction="right-to-left" evidence="14">
        <dbReference type="Rhea" id="RHEA:24614"/>
    </physiologicalReaction>
</comment>
<comment type="catalytic activity">
    <reaction evidence="17">
        <text>a (3R)-3-hydroxyacyl-CoA + NAD(+) = a 3-oxoacyl-CoA + NADH + H(+)</text>
        <dbReference type="Rhea" id="RHEA:32711"/>
        <dbReference type="ChEBI" id="CHEBI:15378"/>
        <dbReference type="ChEBI" id="CHEBI:57319"/>
        <dbReference type="ChEBI" id="CHEBI:57540"/>
        <dbReference type="ChEBI" id="CHEBI:57945"/>
        <dbReference type="ChEBI" id="CHEBI:90726"/>
        <dbReference type="EC" id="1.1.1.n12"/>
    </reaction>
    <physiologicalReaction direction="left-to-right" evidence="17">
        <dbReference type="Rhea" id="RHEA:32712"/>
    </physiologicalReaction>
</comment>
<keyword evidence="7" id="KW-0276">Fatty acid metabolism</keyword>
<evidence type="ECO:0000256" key="7">
    <source>
        <dbReference type="ARBA" id="ARBA00022832"/>
    </source>
</evidence>
<dbReference type="NCBIfam" id="NF009466">
    <property type="entry name" value="PRK12826.1-2"/>
    <property type="match status" value="1"/>
</dbReference>
<comment type="similarity">
    <text evidence="3">Belongs to the short-chain dehydrogenases/reductases (SDR) family.</text>
</comment>
<evidence type="ECO:0000313" key="26">
    <source>
        <dbReference type="EMBL" id="KAF7489522.1"/>
    </source>
</evidence>
<reference evidence="26" key="2">
    <citation type="submission" date="2020-01" db="EMBL/GenBank/DDBJ databases">
        <authorList>
            <person name="Korhonen P.K.K."/>
            <person name="Guangxu M.G."/>
            <person name="Wang T.W."/>
            <person name="Stroehlein A.J.S."/>
            <person name="Young N.D."/>
            <person name="Ang C.-S.A."/>
            <person name="Fernando D.W.F."/>
            <person name="Lu H.L."/>
            <person name="Taylor S.T."/>
            <person name="Ehtesham M.E.M."/>
            <person name="Najaraj S.H.N."/>
            <person name="Harsha G.H.G."/>
            <person name="Madugundu A.M."/>
            <person name="Renuse S.R."/>
            <person name="Holt D.H."/>
            <person name="Pandey A.P."/>
            <person name="Papenfuss A.P."/>
            <person name="Gasser R.B.G."/>
            <person name="Fischer K.F."/>
        </authorList>
    </citation>
    <scope>NUCLEOTIDE SEQUENCE</scope>
    <source>
        <strain evidence="26">SSS_KF_BRIS2020</strain>
    </source>
</reference>
<evidence type="ECO:0000256" key="9">
    <source>
        <dbReference type="ARBA" id="ARBA00023027"/>
    </source>
</evidence>
<evidence type="ECO:0000256" key="3">
    <source>
        <dbReference type="ARBA" id="ARBA00006484"/>
    </source>
</evidence>
<dbReference type="GO" id="GO:0004303">
    <property type="term" value="F:estradiol 17-beta-dehydrogenase [NAD(P)+] activity"/>
    <property type="evidence" value="ECO:0007669"/>
    <property type="project" value="UniProtKB-EC"/>
</dbReference>
<evidence type="ECO:0000256" key="8">
    <source>
        <dbReference type="ARBA" id="ARBA00023002"/>
    </source>
</evidence>
<comment type="catalytic activity">
    <reaction evidence="15">
        <text>testosterone + NAD(+) = androst-4-ene-3,17-dione + NADH + H(+)</text>
        <dbReference type="Rhea" id="RHEA:14929"/>
        <dbReference type="ChEBI" id="CHEBI:15378"/>
        <dbReference type="ChEBI" id="CHEBI:16422"/>
        <dbReference type="ChEBI" id="CHEBI:17347"/>
        <dbReference type="ChEBI" id="CHEBI:57540"/>
        <dbReference type="ChEBI" id="CHEBI:57945"/>
        <dbReference type="EC" id="1.1.1.239"/>
    </reaction>
    <physiologicalReaction direction="left-to-right" evidence="15">
        <dbReference type="Rhea" id="RHEA:14930"/>
    </physiologicalReaction>
</comment>
<comment type="pathway">
    <text evidence="13">Steroid biosynthesis; estrogen biosynthesis.</text>
</comment>
<dbReference type="PANTHER" id="PTHR42760:SF83">
    <property type="entry name" value="(3R)-3-HYDROXYACYL-COA DEHYDROGENASE"/>
    <property type="match status" value="1"/>
</dbReference>
<dbReference type="AlphaFoldDB" id="A0A834V9L8"/>
<keyword evidence="10" id="KW-0443">Lipid metabolism</keyword>
<evidence type="ECO:0000256" key="5">
    <source>
        <dbReference type="ARBA" id="ARBA00022516"/>
    </source>
</evidence>
<dbReference type="GO" id="GO:0047035">
    <property type="term" value="F:testosterone dehydrogenase (NAD+) activity"/>
    <property type="evidence" value="ECO:0007669"/>
    <property type="project" value="UniProtKB-EC"/>
</dbReference>
<evidence type="ECO:0000256" key="4">
    <source>
        <dbReference type="ARBA" id="ARBA00012456"/>
    </source>
</evidence>
<dbReference type="OrthoDB" id="8123394at2759"/>
<dbReference type="PROSITE" id="PS00061">
    <property type="entry name" value="ADH_SHORT"/>
    <property type="match status" value="1"/>
</dbReference>
<dbReference type="PANTHER" id="PTHR42760">
    <property type="entry name" value="SHORT-CHAIN DEHYDROGENASES/REDUCTASES FAMILY MEMBER"/>
    <property type="match status" value="1"/>
</dbReference>
<evidence type="ECO:0000313" key="28">
    <source>
        <dbReference type="Proteomes" id="UP000070412"/>
    </source>
</evidence>
<dbReference type="OMA" id="LFGVQCD"/>
<dbReference type="EC" id="1.1.1.n12" evidence="4"/>
<keyword evidence="28" id="KW-1185">Reference proteome</keyword>
<organism evidence="26">
    <name type="scientific">Sarcoptes scabiei</name>
    <name type="common">Itch mite</name>
    <name type="synonym">Acarus scabiei</name>
    <dbReference type="NCBI Taxonomy" id="52283"/>
    <lineage>
        <taxon>Eukaryota</taxon>
        <taxon>Metazoa</taxon>
        <taxon>Ecdysozoa</taxon>
        <taxon>Arthropoda</taxon>
        <taxon>Chelicerata</taxon>
        <taxon>Arachnida</taxon>
        <taxon>Acari</taxon>
        <taxon>Acariformes</taxon>
        <taxon>Sarcoptiformes</taxon>
        <taxon>Astigmata</taxon>
        <taxon>Psoroptidia</taxon>
        <taxon>Sarcoptoidea</taxon>
        <taxon>Sarcoptidae</taxon>
        <taxon>Sarcoptinae</taxon>
        <taxon>Sarcoptes</taxon>
    </lineage>
</organism>
<comment type="pathway">
    <text evidence="2">Lipid metabolism; fatty acid biosynthesis.</text>
</comment>
<dbReference type="GO" id="GO:0006633">
    <property type="term" value="P:fatty acid biosynthetic process"/>
    <property type="evidence" value="ECO:0007669"/>
    <property type="project" value="UniProtKB-KW"/>
</dbReference>
<evidence type="ECO:0000256" key="13">
    <source>
        <dbReference type="ARBA" id="ARBA00037929"/>
    </source>
</evidence>
<dbReference type="EMBL" id="WVUK01000064">
    <property type="protein sequence ID" value="KAF7489522.1"/>
    <property type="molecule type" value="Genomic_DNA"/>
</dbReference>
<dbReference type="FunFam" id="3.40.50.720:FF:000231">
    <property type="entry name" value="Estradiol 17-beta-dehydrogenase 8"/>
    <property type="match status" value="1"/>
</dbReference>
<comment type="subunit">
    <text evidence="18">Heterotetramer with CBR4; contains two molecules of HSD17B8 and CBR4.</text>
</comment>
<dbReference type="Gene3D" id="3.40.50.720">
    <property type="entry name" value="NAD(P)-binding Rossmann-like Domain"/>
    <property type="match status" value="1"/>
</dbReference>
<dbReference type="GO" id="GO:0008210">
    <property type="term" value="P:estrogen metabolic process"/>
    <property type="evidence" value="ECO:0007669"/>
    <property type="project" value="UniProtKB-ARBA"/>
</dbReference>
<evidence type="ECO:0000256" key="11">
    <source>
        <dbReference type="ARBA" id="ARBA00023128"/>
    </source>
</evidence>
<dbReference type="EnsemblMetazoa" id="SSS_1647s_mrna">
    <property type="protein sequence ID" value="KAF7489522.1"/>
    <property type="gene ID" value="SSS_1647"/>
</dbReference>
<dbReference type="Pfam" id="PF13561">
    <property type="entry name" value="adh_short_C2"/>
    <property type="match status" value="1"/>
</dbReference>
<evidence type="ECO:0000256" key="2">
    <source>
        <dbReference type="ARBA" id="ARBA00005194"/>
    </source>
</evidence>